<organism evidence="1 2">
    <name type="scientific">Lacimicrobium alkaliphilum</name>
    <dbReference type="NCBI Taxonomy" id="1526571"/>
    <lineage>
        <taxon>Bacteria</taxon>
        <taxon>Pseudomonadati</taxon>
        <taxon>Pseudomonadota</taxon>
        <taxon>Gammaproteobacteria</taxon>
        <taxon>Alteromonadales</taxon>
        <taxon>Alteromonadaceae</taxon>
        <taxon>Lacimicrobium</taxon>
    </lineage>
</organism>
<reference evidence="1 2" key="1">
    <citation type="submission" date="2015-12" db="EMBL/GenBank/DDBJ databases">
        <title>Complete genome of Lacimicrobium alkaliphilum KCTC 32984.</title>
        <authorList>
            <person name="Kim S.-G."/>
            <person name="Lee Y.-J."/>
        </authorList>
    </citation>
    <scope>NUCLEOTIDE SEQUENCE [LARGE SCALE GENOMIC DNA]</scope>
    <source>
        <strain evidence="1 2">YelD216</strain>
    </source>
</reference>
<dbReference type="STRING" id="1526571.AT746_02430"/>
<dbReference type="Proteomes" id="UP000068447">
    <property type="component" value="Chromosome"/>
</dbReference>
<keyword evidence="2" id="KW-1185">Reference proteome</keyword>
<protein>
    <submittedName>
        <fullName evidence="1">Uncharacterized protein</fullName>
    </submittedName>
</protein>
<evidence type="ECO:0000313" key="2">
    <source>
        <dbReference type="Proteomes" id="UP000068447"/>
    </source>
</evidence>
<evidence type="ECO:0000313" key="1">
    <source>
        <dbReference type="EMBL" id="ALS97246.1"/>
    </source>
</evidence>
<dbReference type="AlphaFoldDB" id="A0A0U3A898"/>
<dbReference type="EMBL" id="CP013650">
    <property type="protein sequence ID" value="ALS97246.1"/>
    <property type="molecule type" value="Genomic_DNA"/>
</dbReference>
<accession>A0A0U3A898</accession>
<dbReference type="KEGG" id="lal:AT746_02430"/>
<gene>
    <name evidence="1" type="ORF">AT746_02430</name>
</gene>
<proteinExistence type="predicted"/>
<sequence length="59" mass="6777">MLLASADKTDYYFIKSGIQDATLIWNNLYPFLIRDIEQIDPGQSIVVFTGTYSGKMTRR</sequence>
<name>A0A0U3A898_9ALTE</name>